<keyword evidence="3" id="KW-1185">Reference proteome</keyword>
<dbReference type="Proteomes" id="UP000221165">
    <property type="component" value="Unassembled WGS sequence"/>
</dbReference>
<evidence type="ECO:0000256" key="1">
    <source>
        <dbReference type="SAM" id="MobiDB-lite"/>
    </source>
</evidence>
<protein>
    <submittedName>
        <fullName evidence="2">Protein kinase domain protein</fullName>
    </submittedName>
</protein>
<dbReference type="GO" id="GO:0016301">
    <property type="term" value="F:kinase activity"/>
    <property type="evidence" value="ECO:0007669"/>
    <property type="project" value="UniProtKB-KW"/>
</dbReference>
<feature type="region of interest" description="Disordered" evidence="1">
    <location>
        <begin position="282"/>
        <end position="304"/>
    </location>
</feature>
<dbReference type="RefSeq" id="XP_067920000.1">
    <property type="nucleotide sequence ID" value="XM_068068028.1"/>
</dbReference>
<dbReference type="GeneID" id="94431239"/>
<sequence>MSQHTYSTSSPSPHHSSLATSRLIAFSGGDYHLSGAAGSSALACGCGQGNCYGTTVHQHCSNTMSNAGNCSSSPSTPLRNSDGSDSLGWSNGESDHVCAGTGSGSMAGALSTAATLSSVVHQKRFRAQGRLSNAIANSKNGSDGCCCWLPGDANSAKSSHFSLHAKTPDSSCKSTPSTRPGTHLTTPASSATHHKGTALNEAASSDSATVRKALDQWFGVSSASDSGNASMRVDVAGMPADQSVGAAAGLPFLERGGSVGSGGVAPCSGTSVSCRSFCRGASSDLKKASDPTKSSGTSRETLHSSRAVCTLL</sequence>
<keyword evidence="2" id="KW-0418">Kinase</keyword>
<accession>A0A2C6KP87</accession>
<dbReference type="EMBL" id="MIGC01004249">
    <property type="protein sequence ID" value="PHJ18292.1"/>
    <property type="molecule type" value="Genomic_DNA"/>
</dbReference>
<evidence type="ECO:0000313" key="3">
    <source>
        <dbReference type="Proteomes" id="UP000221165"/>
    </source>
</evidence>
<name>A0A2C6KP87_9APIC</name>
<dbReference type="VEuPathDB" id="ToxoDB:CSUI_007885"/>
<proteinExistence type="predicted"/>
<gene>
    <name evidence="2" type="ORF">CSUI_007885</name>
</gene>
<dbReference type="AlphaFoldDB" id="A0A2C6KP87"/>
<feature type="region of interest" description="Disordered" evidence="1">
    <location>
        <begin position="158"/>
        <end position="196"/>
    </location>
</feature>
<feature type="compositionally biased region" description="Polar residues" evidence="1">
    <location>
        <begin position="168"/>
        <end position="191"/>
    </location>
</feature>
<keyword evidence="2" id="KW-0808">Transferase</keyword>
<organism evidence="2 3">
    <name type="scientific">Cystoisospora suis</name>
    <dbReference type="NCBI Taxonomy" id="483139"/>
    <lineage>
        <taxon>Eukaryota</taxon>
        <taxon>Sar</taxon>
        <taxon>Alveolata</taxon>
        <taxon>Apicomplexa</taxon>
        <taxon>Conoidasida</taxon>
        <taxon>Coccidia</taxon>
        <taxon>Eucoccidiorida</taxon>
        <taxon>Eimeriorina</taxon>
        <taxon>Sarcocystidae</taxon>
        <taxon>Cystoisospora</taxon>
    </lineage>
</organism>
<evidence type="ECO:0000313" key="2">
    <source>
        <dbReference type="EMBL" id="PHJ18292.1"/>
    </source>
</evidence>
<reference evidence="2 3" key="1">
    <citation type="journal article" date="2017" name="Int. J. Parasitol.">
        <title>The genome of the protozoan parasite Cystoisospora suis and a reverse vaccinology approach to identify vaccine candidates.</title>
        <authorList>
            <person name="Palmieri N."/>
            <person name="Shrestha A."/>
            <person name="Ruttkowski B."/>
            <person name="Beck T."/>
            <person name="Vogl C."/>
            <person name="Tomley F."/>
            <person name="Blake D.P."/>
            <person name="Joachim A."/>
        </authorList>
    </citation>
    <scope>NUCLEOTIDE SEQUENCE [LARGE SCALE GENOMIC DNA]</scope>
    <source>
        <strain evidence="2 3">Wien I</strain>
    </source>
</reference>
<comment type="caution">
    <text evidence="2">The sequence shown here is derived from an EMBL/GenBank/DDBJ whole genome shotgun (WGS) entry which is preliminary data.</text>
</comment>